<dbReference type="AlphaFoldDB" id="A0A811TB38"/>
<dbReference type="Gene3D" id="3.40.50.1010">
    <property type="entry name" value="5'-nuclease"/>
    <property type="match status" value="1"/>
</dbReference>
<comment type="caution">
    <text evidence="2">The sequence shown here is derived from an EMBL/GenBank/DDBJ whole genome shotgun (WGS) entry which is preliminary data.</text>
</comment>
<feature type="domain" description="PIN" evidence="1">
    <location>
        <begin position="13"/>
        <end position="133"/>
    </location>
</feature>
<gene>
    <name evidence="2" type="ORF">CHKLHMKO_00210</name>
</gene>
<organism evidence="2 3">
    <name type="scientific">Candidatus Argoarchaeum ethanivorans</name>
    <dbReference type="NCBI Taxonomy" id="2608793"/>
    <lineage>
        <taxon>Archaea</taxon>
        <taxon>Methanobacteriati</taxon>
        <taxon>Methanobacteriota</taxon>
        <taxon>Stenosarchaea group</taxon>
        <taxon>Methanomicrobia</taxon>
        <taxon>Methanosarcinales</taxon>
        <taxon>Methanosarcinales incertae sedis</taxon>
        <taxon>GOM Arc I cluster</taxon>
        <taxon>Candidatus Argoarchaeum</taxon>
    </lineage>
</organism>
<protein>
    <submittedName>
        <fullName evidence="2">PIN domain protein</fullName>
    </submittedName>
</protein>
<dbReference type="Proteomes" id="UP000610373">
    <property type="component" value="Unassembled WGS sequence"/>
</dbReference>
<dbReference type="Pfam" id="PF01850">
    <property type="entry name" value="PIN"/>
    <property type="match status" value="1"/>
</dbReference>
<evidence type="ECO:0000259" key="1">
    <source>
        <dbReference type="Pfam" id="PF01850"/>
    </source>
</evidence>
<dbReference type="CDD" id="cd09854">
    <property type="entry name" value="PIN_VapC-like"/>
    <property type="match status" value="1"/>
</dbReference>
<name>A0A811TB38_9EURY</name>
<dbReference type="SUPFAM" id="SSF88723">
    <property type="entry name" value="PIN domain-like"/>
    <property type="match status" value="1"/>
</dbReference>
<reference evidence="2" key="1">
    <citation type="submission" date="2020-10" db="EMBL/GenBank/DDBJ databases">
        <authorList>
            <person name="Hahn C.J."/>
            <person name="Laso-Perez R."/>
            <person name="Vulcano F."/>
            <person name="Vaziourakis K.-M."/>
            <person name="Stokke R."/>
            <person name="Steen I.H."/>
            <person name="Teske A."/>
            <person name="Boetius A."/>
            <person name="Liebeke M."/>
            <person name="Amann R."/>
            <person name="Knittel K."/>
        </authorList>
    </citation>
    <scope>NUCLEOTIDE SEQUENCE</scope>
    <source>
        <strain evidence="2">Gfbio:e3339647-f889-4370-9287-4fb5cb688e4c:AG392O15_GoMArc1</strain>
    </source>
</reference>
<evidence type="ECO:0000313" key="2">
    <source>
        <dbReference type="EMBL" id="CAD6491985.1"/>
    </source>
</evidence>
<dbReference type="InterPro" id="IPR029060">
    <property type="entry name" value="PIN-like_dom_sf"/>
</dbReference>
<sequence>MGNTRRDKEYLGVDTNVLVAFLDKQHPDHPEAKRLENSPDTATNPTVIHEAYHTLVYAQRWNRKEAMDTLNDYLDLDTTLFLNQTKTITKLGLSIGSEYGLNLGGRDCLILASFLSNTIARMVTFDRALLDLGELSIDEQVIRIILPKDV</sequence>
<dbReference type="EMBL" id="CAJHIO010000009">
    <property type="protein sequence ID" value="CAD6491985.1"/>
    <property type="molecule type" value="Genomic_DNA"/>
</dbReference>
<proteinExistence type="predicted"/>
<dbReference type="InterPro" id="IPR002716">
    <property type="entry name" value="PIN_dom"/>
</dbReference>
<evidence type="ECO:0000313" key="3">
    <source>
        <dbReference type="Proteomes" id="UP000610373"/>
    </source>
</evidence>
<accession>A0A811TB38</accession>